<dbReference type="EMBL" id="UXSR01000843">
    <property type="protein sequence ID" value="VDD77543.1"/>
    <property type="molecule type" value="Genomic_DNA"/>
</dbReference>
<evidence type="ECO:0000313" key="4">
    <source>
        <dbReference type="WBParaSite" id="MCU_013836-RA"/>
    </source>
</evidence>
<dbReference type="Proteomes" id="UP000267029">
    <property type="component" value="Unassembled WGS sequence"/>
</dbReference>
<evidence type="ECO:0000313" key="2">
    <source>
        <dbReference type="Proteomes" id="UP000267029"/>
    </source>
</evidence>
<organism evidence="4">
    <name type="scientific">Mesocestoides corti</name>
    <name type="common">Flatworm</name>
    <dbReference type="NCBI Taxonomy" id="53468"/>
    <lineage>
        <taxon>Eukaryota</taxon>
        <taxon>Metazoa</taxon>
        <taxon>Spiralia</taxon>
        <taxon>Lophotrochozoa</taxon>
        <taxon>Platyhelminthes</taxon>
        <taxon>Cestoda</taxon>
        <taxon>Eucestoda</taxon>
        <taxon>Cyclophyllidea</taxon>
        <taxon>Mesocestoididae</taxon>
        <taxon>Mesocestoides</taxon>
    </lineage>
</organism>
<evidence type="ECO:0000313" key="1">
    <source>
        <dbReference type="EMBL" id="VDD77543.1"/>
    </source>
</evidence>
<dbReference type="WBParaSite" id="MCU_014881-RA">
    <property type="protein sequence ID" value="MCU_014881-RA"/>
    <property type="gene ID" value="MCU_014881"/>
</dbReference>
<protein>
    <submittedName>
        <fullName evidence="3 4">Secreted protein</fullName>
    </submittedName>
</protein>
<reference evidence="1 2" key="1">
    <citation type="submission" date="2018-10" db="EMBL/GenBank/DDBJ databases">
        <authorList>
            <consortium name="Pathogen Informatics"/>
        </authorList>
    </citation>
    <scope>NUCLEOTIDE SEQUENCE [LARGE SCALE GENOMIC DNA]</scope>
</reference>
<accession>A0A0R3U9E7</accession>
<dbReference type="WBParaSite" id="MCU_013836-RA">
    <property type="protein sequence ID" value="MCU_013836-RA"/>
    <property type="gene ID" value="MCU_013836"/>
</dbReference>
<proteinExistence type="predicted"/>
<dbReference type="AlphaFoldDB" id="A0A0R3U9E7"/>
<gene>
    <name evidence="1" type="ORF">MCOS_LOCUS3546</name>
</gene>
<dbReference type="WBParaSite" id="MCU_011179-RA">
    <property type="protein sequence ID" value="MCU_011179-RA"/>
    <property type="gene ID" value="MCU_011179"/>
</dbReference>
<sequence length="115" mass="12322">MYLRGDTSSLALFFLPTPFSISSAISPLSHSPLNTPTATPSSCLACNSSSHAHTCNYSLVSSTLPSLSPMLARRSFQYYVCFTCIGSARLASHRIAPPRLAQSVLLSLQLRTTLG</sequence>
<keyword evidence="2" id="KW-1185">Reference proteome</keyword>
<name>A0A0R3U9E7_MESCO</name>
<reference evidence="3 4" key="2">
    <citation type="submission" date="2019-11" db="UniProtKB">
        <authorList>
            <consortium name="WormBaseParasite"/>
        </authorList>
    </citation>
    <scope>IDENTIFICATION</scope>
</reference>
<evidence type="ECO:0000313" key="3">
    <source>
        <dbReference type="WBParaSite" id="MCU_011179-RA"/>
    </source>
</evidence>